<name>A0ACC2HZT7_9PLEO</name>
<sequence>MSGLESLKDVALQSWPSNKTGVFGKDALLQQIEQLARERGHLRNITEQSLQADIEAGKEVLEDAKDGSEDEDEEKESLSLDERKTEIAKMQMEMASHLDWARFAATNALDLISLVLSADPNKRAPTSFSHTFREAGLNKGLPFGSMGVAREDHEHDELKPPERSRREEQQKRQDLVAKAARMEALDTATDEILKAAKNLEKEVRRETKYWQEIVSISNKGWPIHRMSQNARHAPFGVRYGALEASGQFKARGSAPLRMDKDGSIILDPNLALKPKTLRVRISEGGKVTGSSQLPIESVVEGLAVEKSIRLARDSLLEEELYHEMSMEARHLLPYGVRLRDNVIIVDVPGTDISVAARQVLIDCIPRDDSIPDGQGHLYDWLAHTIAEALRLLLTHEHSMRLYRRTQLPPPLTARKQEQKPPPLLRTLLAMLHHLQNVDSLFSYLNAVCSTLRSAGLEAPLETNREESWTKLRDSLAKAIEKDLSATDLLLEIFTKPFTGKATVTLPSNPGSQIEQLTIAIRTVIGAPTFGTEYRLTLPSALATDLGLSTENKFQSTAEITSYLDWTLSLHIAHRVFKNEYANRAAVKGKEARVTISSKSSKKGTTAKRDILIELRDCMLSLHLTSSNDQESLQDSRSWSGREDDVSLKEQSAGSVDNAVLRQSASRFAHPGVEAEKRVDGDPVGIGRRPNQLTPLAGFFESTPRHAAALRPLSSTAMERVRPYHRVAEVKRPATTSFLPPPFADFTHDSTTFHDQTIHTTMAPTNVPAPLAGKKRRIGVMTSGGDAPGMNGAVRAVVRMAIHNNCEAFAIYEGYDGLVKGGDMIKEMHWEDVRGFLSEGGTLIGTARCMEFMQRDGRRTAAKNMIIKGIDALIICGGDGSLTGADKFRDEWPSLLEELIERKELTKEQVDPFRHLNIVGLVGSIDNDLSMTDATIGCYTSLARICEAIDSVDTTAVSHQRAFVIEVMGRHCGWLALSAGVATGADFVFTPENPPKPGWEHEMLKQIKKQRDMGKRKTIVVVAEGAIDRDLKKITCEQVKNVLANEGKLDTRITTLGHVQRGGTPSAYDRMLATLQGVEAVKAVLEATPDTPSPVICMQENKIVRRSLLEAVAQTKEVAVAIENKDFNRAMQLRDTEFAEQYQSYHITTAANLPELRLPEEKRMRVGIIHVGAPAGGMNAATRAAVAYCIARGHTPVALHNGFPGIIRHHSDEPVGAVRDIKWVDAETWASKGGSEIGTNRGLPSEDLETCAFVFKKYNIQSLFVVGGFEAFTAVSELRKAREHYKAFKIPIVIVPATISNNVPGTEYSIGSDTCLNALIQYADACRQSASASRRRVFVIETQGGESGYIATVAGLSIGALAVYTPEDGINLKMLDRDIDHLATVFKKDKGVSRSGKVILVNEKASKTYSVQTIAQMIAEAGKGKFESRHGVPGHFQQGTTPSPMDRVRAVRFATKAMQHLEDFIGQDPDEIDDDPMSVSVIGIKGSKLLFSPMEQVEKKETEWHRRRPKHEFWMALKETVDTLSGRPQAPKNPTSVDTLAGRPSSSGSTL</sequence>
<proteinExistence type="predicted"/>
<dbReference type="Proteomes" id="UP001153331">
    <property type="component" value="Unassembled WGS sequence"/>
</dbReference>
<evidence type="ECO:0000313" key="2">
    <source>
        <dbReference type="Proteomes" id="UP001153331"/>
    </source>
</evidence>
<organism evidence="1 2">
    <name type="scientific">Boeremia exigua</name>
    <dbReference type="NCBI Taxonomy" id="749465"/>
    <lineage>
        <taxon>Eukaryota</taxon>
        <taxon>Fungi</taxon>
        <taxon>Dikarya</taxon>
        <taxon>Ascomycota</taxon>
        <taxon>Pezizomycotina</taxon>
        <taxon>Dothideomycetes</taxon>
        <taxon>Pleosporomycetidae</taxon>
        <taxon>Pleosporales</taxon>
        <taxon>Pleosporineae</taxon>
        <taxon>Didymellaceae</taxon>
        <taxon>Boeremia</taxon>
    </lineage>
</organism>
<protein>
    <submittedName>
        <fullName evidence="1">Uncharacterized protein</fullName>
    </submittedName>
</protein>
<evidence type="ECO:0000313" key="1">
    <source>
        <dbReference type="EMBL" id="KAJ8108619.1"/>
    </source>
</evidence>
<gene>
    <name evidence="1" type="ORF">OPT61_g8047</name>
</gene>
<reference evidence="1" key="1">
    <citation type="submission" date="2022-11" db="EMBL/GenBank/DDBJ databases">
        <title>Genome Sequence of Boeremia exigua.</title>
        <authorList>
            <person name="Buettner E."/>
        </authorList>
    </citation>
    <scope>NUCLEOTIDE SEQUENCE</scope>
    <source>
        <strain evidence="1">CU02</strain>
    </source>
</reference>
<keyword evidence="2" id="KW-1185">Reference proteome</keyword>
<dbReference type="EMBL" id="JAPHNI010000722">
    <property type="protein sequence ID" value="KAJ8108619.1"/>
    <property type="molecule type" value="Genomic_DNA"/>
</dbReference>
<accession>A0ACC2HZT7</accession>
<comment type="caution">
    <text evidence="1">The sequence shown here is derived from an EMBL/GenBank/DDBJ whole genome shotgun (WGS) entry which is preliminary data.</text>
</comment>